<dbReference type="Proteomes" id="UP000007962">
    <property type="component" value="Chromosome"/>
</dbReference>
<dbReference type="KEGG" id="bcv:Bcav_3940"/>
<dbReference type="PANTHER" id="PTHR12128:SF66">
    <property type="entry name" value="4-HYDROXY-2-OXOGLUTARATE ALDOLASE, MITOCHONDRIAL"/>
    <property type="match status" value="1"/>
</dbReference>
<dbReference type="PANTHER" id="PTHR12128">
    <property type="entry name" value="DIHYDRODIPICOLINATE SYNTHASE"/>
    <property type="match status" value="1"/>
</dbReference>
<dbReference type="CDD" id="cd00408">
    <property type="entry name" value="DHDPS-like"/>
    <property type="match status" value="1"/>
</dbReference>
<keyword evidence="2 3" id="KW-0456">Lyase</keyword>
<name>C5C541_BEUC1</name>
<dbReference type="PRINTS" id="PR00146">
    <property type="entry name" value="DHPICSNTHASE"/>
</dbReference>
<dbReference type="HOGENOM" id="CLU_049343_4_0_11"/>
<dbReference type="InterPro" id="IPR013785">
    <property type="entry name" value="Aldolase_TIM"/>
</dbReference>
<dbReference type="GO" id="GO:0005829">
    <property type="term" value="C:cytosol"/>
    <property type="evidence" value="ECO:0007669"/>
    <property type="project" value="TreeGrafter"/>
</dbReference>
<evidence type="ECO:0000313" key="5">
    <source>
        <dbReference type="EMBL" id="ACQ82181.1"/>
    </source>
</evidence>
<dbReference type="PIRSF" id="PIRSF001365">
    <property type="entry name" value="DHDPS"/>
    <property type="match status" value="1"/>
</dbReference>
<feature type="binding site" evidence="4">
    <location>
        <position position="216"/>
    </location>
    <ligand>
        <name>pyruvate</name>
        <dbReference type="ChEBI" id="CHEBI:15361"/>
    </ligand>
</feature>
<evidence type="ECO:0000256" key="2">
    <source>
        <dbReference type="ARBA" id="ARBA00023239"/>
    </source>
</evidence>
<dbReference type="AlphaFoldDB" id="C5C541"/>
<dbReference type="STRING" id="471853.Bcav_3940"/>
<dbReference type="SUPFAM" id="SSF51569">
    <property type="entry name" value="Aldolase"/>
    <property type="match status" value="1"/>
</dbReference>
<dbReference type="InterPro" id="IPR002220">
    <property type="entry name" value="DapA-like"/>
</dbReference>
<dbReference type="OrthoDB" id="9778880at2"/>
<dbReference type="RefSeq" id="WP_015884418.1">
    <property type="nucleotide sequence ID" value="NC_012669.1"/>
</dbReference>
<dbReference type="GO" id="GO:0008840">
    <property type="term" value="F:4-hydroxy-tetrahydrodipicolinate synthase activity"/>
    <property type="evidence" value="ECO:0007669"/>
    <property type="project" value="TreeGrafter"/>
</dbReference>
<organism evidence="5 6">
    <name type="scientific">Beutenbergia cavernae (strain ATCC BAA-8 / DSM 12333 / CCUG 43141 / JCM 11478 / NBRC 16432 / NCIMB 13614 / HKI 0122)</name>
    <dbReference type="NCBI Taxonomy" id="471853"/>
    <lineage>
        <taxon>Bacteria</taxon>
        <taxon>Bacillati</taxon>
        <taxon>Actinomycetota</taxon>
        <taxon>Actinomycetes</taxon>
        <taxon>Micrococcales</taxon>
        <taxon>Beutenbergiaceae</taxon>
        <taxon>Beutenbergia</taxon>
    </lineage>
</organism>
<proteinExistence type="inferred from homology"/>
<reference evidence="5 6" key="1">
    <citation type="journal article" date="2009" name="Stand. Genomic Sci.">
        <title>Complete genome sequence of Beutenbergia cavernae type strain (HKI 0122).</title>
        <authorList>
            <person name="Land M."/>
            <person name="Pukall R."/>
            <person name="Abt B."/>
            <person name="Goker M."/>
            <person name="Rohde M."/>
            <person name="Glavina Del Rio T."/>
            <person name="Tice H."/>
            <person name="Copeland A."/>
            <person name="Cheng J.F."/>
            <person name="Lucas S."/>
            <person name="Chen F."/>
            <person name="Nolan M."/>
            <person name="Bruce D."/>
            <person name="Goodwin L."/>
            <person name="Pitluck S."/>
            <person name="Ivanova N."/>
            <person name="Mavromatis K."/>
            <person name="Ovchinnikova G."/>
            <person name="Pati A."/>
            <person name="Chen A."/>
            <person name="Palaniappan K."/>
            <person name="Hauser L."/>
            <person name="Chang Y.J."/>
            <person name="Jefferies C.C."/>
            <person name="Saunders E."/>
            <person name="Brettin T."/>
            <person name="Detter J.C."/>
            <person name="Han C."/>
            <person name="Chain P."/>
            <person name="Bristow J."/>
            <person name="Eisen J.A."/>
            <person name="Markowitz V."/>
            <person name="Hugenholtz P."/>
            <person name="Kyrpides N.C."/>
            <person name="Klenk H.P."/>
            <person name="Lapidus A."/>
        </authorList>
    </citation>
    <scope>NUCLEOTIDE SEQUENCE [LARGE SCALE GENOMIC DNA]</scope>
    <source>
        <strain evidence="6">ATCC BAA-8 / DSM 12333 / NBRC 16432</strain>
    </source>
</reference>
<evidence type="ECO:0000256" key="3">
    <source>
        <dbReference type="PIRNR" id="PIRNR001365"/>
    </source>
</evidence>
<evidence type="ECO:0000256" key="1">
    <source>
        <dbReference type="ARBA" id="ARBA00007592"/>
    </source>
</evidence>
<dbReference type="eggNOG" id="COG0329">
    <property type="taxonomic scope" value="Bacteria"/>
</dbReference>
<dbReference type="EMBL" id="CP001618">
    <property type="protein sequence ID" value="ACQ82181.1"/>
    <property type="molecule type" value="Genomic_DNA"/>
</dbReference>
<accession>C5C541</accession>
<evidence type="ECO:0000313" key="6">
    <source>
        <dbReference type="Proteomes" id="UP000007962"/>
    </source>
</evidence>
<dbReference type="Gene3D" id="3.20.20.70">
    <property type="entry name" value="Aldolase class I"/>
    <property type="match status" value="1"/>
</dbReference>
<dbReference type="SMART" id="SM01130">
    <property type="entry name" value="DHDPS"/>
    <property type="match status" value="1"/>
</dbReference>
<sequence>MGLDSAPGTVRGLVPVLATPFDDGGRLDVASLARLVRFQREAGADALAVFGMASEGFALGADDRRQILAAVREAGDGVPVVAGVSASALAPALDQLHQLADGGATTAMVMPPHMVKPSPAQVLDFFGGLAAEASRVGVAVMIQDAPGATGVAMSAAELADLAALDGVVSIKVEAPPTVAKIEQVGPAAAAAGVVLLGGQNAQFVLDEYAFGAVGTMPACEFTDLLAPILELWSAGERGVARSRFAALLPLIVWGLQPGLAWSIHKEVLVHRGIIASGCVRAPARAASPAMRRAAIDVFESVVKELELR</sequence>
<evidence type="ECO:0000256" key="4">
    <source>
        <dbReference type="PIRSR" id="PIRSR001365-2"/>
    </source>
</evidence>
<gene>
    <name evidence="5" type="ordered locus">Bcav_3940</name>
</gene>
<comment type="similarity">
    <text evidence="1 3">Belongs to the DapA family.</text>
</comment>
<keyword evidence="6" id="KW-1185">Reference proteome</keyword>
<protein>
    <submittedName>
        <fullName evidence="5">Dihydrodipicolinate synthetase</fullName>
    </submittedName>
</protein>
<dbReference type="Pfam" id="PF00701">
    <property type="entry name" value="DHDPS"/>
    <property type="match status" value="1"/>
</dbReference>